<sequence length="55" mass="6416">MENVFGGENEGSRKFTSFRRFHRRVLSSMKGEIKSPRLLHDEPNRRKAPLISSTK</sequence>
<protein>
    <submittedName>
        <fullName evidence="2">Uncharacterized protein</fullName>
    </submittedName>
</protein>
<dbReference type="EMBL" id="LR031872">
    <property type="protein sequence ID" value="VDC93679.1"/>
    <property type="molecule type" value="Genomic_DNA"/>
</dbReference>
<feature type="region of interest" description="Disordered" evidence="1">
    <location>
        <begin position="29"/>
        <end position="55"/>
    </location>
</feature>
<proteinExistence type="predicted"/>
<feature type="compositionally biased region" description="Basic and acidic residues" evidence="1">
    <location>
        <begin position="31"/>
        <end position="45"/>
    </location>
</feature>
<accession>A0A3P6AXS4</accession>
<name>A0A3P6AXS4_BRAOL</name>
<reference evidence="2" key="1">
    <citation type="submission" date="2018-11" db="EMBL/GenBank/DDBJ databases">
        <authorList>
            <consortium name="Genoscope - CEA"/>
            <person name="William W."/>
        </authorList>
    </citation>
    <scope>NUCLEOTIDE SEQUENCE</scope>
</reference>
<evidence type="ECO:0000313" key="2">
    <source>
        <dbReference type="EMBL" id="VDC93679.1"/>
    </source>
</evidence>
<dbReference type="AlphaFoldDB" id="A0A3P6AXS4"/>
<gene>
    <name evidence="2" type="ORF">BOLC3T17021H</name>
</gene>
<evidence type="ECO:0000256" key="1">
    <source>
        <dbReference type="SAM" id="MobiDB-lite"/>
    </source>
</evidence>
<organism evidence="2">
    <name type="scientific">Brassica oleracea</name>
    <name type="common">Wild cabbage</name>
    <dbReference type="NCBI Taxonomy" id="3712"/>
    <lineage>
        <taxon>Eukaryota</taxon>
        <taxon>Viridiplantae</taxon>
        <taxon>Streptophyta</taxon>
        <taxon>Embryophyta</taxon>
        <taxon>Tracheophyta</taxon>
        <taxon>Spermatophyta</taxon>
        <taxon>Magnoliopsida</taxon>
        <taxon>eudicotyledons</taxon>
        <taxon>Gunneridae</taxon>
        <taxon>Pentapetalae</taxon>
        <taxon>rosids</taxon>
        <taxon>malvids</taxon>
        <taxon>Brassicales</taxon>
        <taxon>Brassicaceae</taxon>
        <taxon>Brassiceae</taxon>
        <taxon>Brassica</taxon>
    </lineage>
</organism>